<dbReference type="Proteomes" id="UP000887159">
    <property type="component" value="Unassembled WGS sequence"/>
</dbReference>
<name>A0A8X6W6G8_TRICX</name>
<proteinExistence type="predicted"/>
<dbReference type="EMBL" id="BMAU01021385">
    <property type="protein sequence ID" value="GFY28601.1"/>
    <property type="molecule type" value="Genomic_DNA"/>
</dbReference>
<dbReference type="AlphaFoldDB" id="A0A8X6W6G8"/>
<protein>
    <submittedName>
        <fullName evidence="1">Transposable element Tcb1 transposase</fullName>
    </submittedName>
</protein>
<evidence type="ECO:0000313" key="1">
    <source>
        <dbReference type="EMBL" id="GFY28601.1"/>
    </source>
</evidence>
<reference evidence="1" key="1">
    <citation type="submission" date="2020-08" db="EMBL/GenBank/DDBJ databases">
        <title>Multicomponent nature underlies the extraordinary mechanical properties of spider dragline silk.</title>
        <authorList>
            <person name="Kono N."/>
            <person name="Nakamura H."/>
            <person name="Mori M."/>
            <person name="Yoshida Y."/>
            <person name="Ohtoshi R."/>
            <person name="Malay A.D."/>
            <person name="Moran D.A.P."/>
            <person name="Tomita M."/>
            <person name="Numata K."/>
            <person name="Arakawa K."/>
        </authorList>
    </citation>
    <scope>NUCLEOTIDE SEQUENCE</scope>
</reference>
<sequence length="229" mass="25947">MLRDACRHVWSPRSHWLWDYLKEVVSLPRSSDFIQNAKRQHPTQFLAIPKNMIHCAALNIIPGRQINQSAGIVEEITVHFFEAGSPLRQAIDGCICYGLMSTDPDKLIGTKLSFQMNRGSLCGTLRAAFVLDAMPVNATFQSALSNDIVAEHSELWFGVRFRIMDDLIYYELRVISKATGTSVKCYRPKSLLSFKASQEISFSRIMHAHMLQRLLELSVQPNTCNFLGL</sequence>
<keyword evidence="2" id="KW-1185">Reference proteome</keyword>
<gene>
    <name evidence="1" type="primary">NCL1_45863</name>
    <name evidence="1" type="ORF">TNCV_4150321</name>
</gene>
<comment type="caution">
    <text evidence="1">The sequence shown here is derived from an EMBL/GenBank/DDBJ whole genome shotgun (WGS) entry which is preliminary data.</text>
</comment>
<accession>A0A8X6W6G8</accession>
<evidence type="ECO:0000313" key="2">
    <source>
        <dbReference type="Proteomes" id="UP000887159"/>
    </source>
</evidence>
<organism evidence="1 2">
    <name type="scientific">Trichonephila clavipes</name>
    <name type="common">Golden silk orbweaver</name>
    <name type="synonym">Nephila clavipes</name>
    <dbReference type="NCBI Taxonomy" id="2585209"/>
    <lineage>
        <taxon>Eukaryota</taxon>
        <taxon>Metazoa</taxon>
        <taxon>Ecdysozoa</taxon>
        <taxon>Arthropoda</taxon>
        <taxon>Chelicerata</taxon>
        <taxon>Arachnida</taxon>
        <taxon>Araneae</taxon>
        <taxon>Araneomorphae</taxon>
        <taxon>Entelegynae</taxon>
        <taxon>Araneoidea</taxon>
        <taxon>Nephilidae</taxon>
        <taxon>Trichonephila</taxon>
    </lineage>
</organism>